<dbReference type="Proteomes" id="UP000789860">
    <property type="component" value="Unassembled WGS sequence"/>
</dbReference>
<gene>
    <name evidence="1" type="ORF">SCALOS_LOCUS6392</name>
</gene>
<feature type="non-terminal residue" evidence="1">
    <location>
        <position position="1"/>
    </location>
</feature>
<accession>A0ACA9MGY3</accession>
<name>A0ACA9MGY3_9GLOM</name>
<protein>
    <submittedName>
        <fullName evidence="1">7606_t:CDS:1</fullName>
    </submittedName>
</protein>
<dbReference type="EMBL" id="CAJVPM010012117">
    <property type="protein sequence ID" value="CAG8585996.1"/>
    <property type="molecule type" value="Genomic_DNA"/>
</dbReference>
<organism evidence="1 2">
    <name type="scientific">Scutellospora calospora</name>
    <dbReference type="NCBI Taxonomy" id="85575"/>
    <lineage>
        <taxon>Eukaryota</taxon>
        <taxon>Fungi</taxon>
        <taxon>Fungi incertae sedis</taxon>
        <taxon>Mucoromycota</taxon>
        <taxon>Glomeromycotina</taxon>
        <taxon>Glomeromycetes</taxon>
        <taxon>Diversisporales</taxon>
        <taxon>Gigasporaceae</taxon>
        <taxon>Scutellospora</taxon>
    </lineage>
</organism>
<evidence type="ECO:0000313" key="1">
    <source>
        <dbReference type="EMBL" id="CAG8585996.1"/>
    </source>
</evidence>
<comment type="caution">
    <text evidence="1">The sequence shown here is derived from an EMBL/GenBank/DDBJ whole genome shotgun (WGS) entry which is preliminary data.</text>
</comment>
<keyword evidence="2" id="KW-1185">Reference proteome</keyword>
<reference evidence="1" key="1">
    <citation type="submission" date="2021-06" db="EMBL/GenBank/DDBJ databases">
        <authorList>
            <person name="Kallberg Y."/>
            <person name="Tangrot J."/>
            <person name="Rosling A."/>
        </authorList>
    </citation>
    <scope>NUCLEOTIDE SEQUENCE</scope>
    <source>
        <strain evidence="1">AU212A</strain>
    </source>
</reference>
<sequence length="183" mass="20929">KCGELSCILFELINLNTMSTSNVVQPYQDFAYSYAPTSLKQLRSSYAIDLVLIYNRDYTPSNTLIQSNFSNTYLSSESTNRFQASILFHNANTNSNQINNSEHKSMMSRNLIRPEQQHRSSSQLSTMSLDDILDLYSSASYDLTNRSQESLYQQNSHSKYKEKISNPNSQFHTSNLPHDIATQ</sequence>
<proteinExistence type="predicted"/>
<evidence type="ECO:0000313" key="2">
    <source>
        <dbReference type="Proteomes" id="UP000789860"/>
    </source>
</evidence>